<evidence type="ECO:0000313" key="2">
    <source>
        <dbReference type="Proteomes" id="UP000234323"/>
    </source>
</evidence>
<dbReference type="VEuPathDB" id="FungiDB:FUN_001669"/>
<dbReference type="VEuPathDB" id="FungiDB:RhiirA1_452753"/>
<proteinExistence type="predicted"/>
<dbReference type="AlphaFoldDB" id="A0A2I1GFQ5"/>
<keyword evidence="2" id="KW-1185">Reference proteome</keyword>
<comment type="caution">
    <text evidence="1">The sequence shown here is derived from an EMBL/GenBank/DDBJ whole genome shotgun (WGS) entry which is preliminary data.</text>
</comment>
<gene>
    <name evidence="1" type="ORF">RhiirA4_460031</name>
</gene>
<sequence>MTKPSSRICLDDGTIKAYEIQPATATTMGELYAWDHQNLKYGTHTTLILGAKFSLKPDSWVRPIEQNLPLPGAAADNFGNPYLSMVIEGTSFLIMNDQQGQNQEEGIHFPNMNIISLIGTASPQRITLNYITNTMGVPLYNITGVGLSGSISGNNYPA</sequence>
<protein>
    <submittedName>
        <fullName evidence="1">Uncharacterized protein</fullName>
    </submittedName>
</protein>
<organism evidence="1 2">
    <name type="scientific">Rhizophagus irregularis</name>
    <dbReference type="NCBI Taxonomy" id="588596"/>
    <lineage>
        <taxon>Eukaryota</taxon>
        <taxon>Fungi</taxon>
        <taxon>Fungi incertae sedis</taxon>
        <taxon>Mucoromycota</taxon>
        <taxon>Glomeromycotina</taxon>
        <taxon>Glomeromycetes</taxon>
        <taxon>Glomerales</taxon>
        <taxon>Glomeraceae</taxon>
        <taxon>Rhizophagus</taxon>
    </lineage>
</organism>
<dbReference type="Proteomes" id="UP000234323">
    <property type="component" value="Unassembled WGS sequence"/>
</dbReference>
<dbReference type="EMBL" id="LLXI01000384">
    <property type="protein sequence ID" value="PKY45453.1"/>
    <property type="molecule type" value="Genomic_DNA"/>
</dbReference>
<accession>A0A2I1GFQ5</accession>
<evidence type="ECO:0000313" key="1">
    <source>
        <dbReference type="EMBL" id="PKY45453.1"/>
    </source>
</evidence>
<name>A0A2I1GFQ5_9GLOM</name>
<reference evidence="1 2" key="1">
    <citation type="submission" date="2015-10" db="EMBL/GenBank/DDBJ databases">
        <title>Genome analyses suggest a sexual origin of heterokaryosis in a supposedly ancient asexual fungus.</title>
        <authorList>
            <person name="Ropars J."/>
            <person name="Sedzielewska K."/>
            <person name="Noel J."/>
            <person name="Charron P."/>
            <person name="Farinelli L."/>
            <person name="Marton T."/>
            <person name="Kruger M."/>
            <person name="Pelin A."/>
            <person name="Brachmann A."/>
            <person name="Corradi N."/>
        </authorList>
    </citation>
    <scope>NUCLEOTIDE SEQUENCE [LARGE SCALE GENOMIC DNA]</scope>
    <source>
        <strain evidence="1 2">A4</strain>
    </source>
</reference>